<dbReference type="Pfam" id="PF14200">
    <property type="entry name" value="RicinB_lectin_2"/>
    <property type="match status" value="1"/>
</dbReference>
<dbReference type="Gene3D" id="2.80.10.50">
    <property type="match status" value="2"/>
</dbReference>
<feature type="domain" description="Ricin B lectin" evidence="2">
    <location>
        <begin position="68"/>
        <end position="153"/>
    </location>
</feature>
<dbReference type="Proteomes" id="UP000488299">
    <property type="component" value="Unassembled WGS sequence"/>
</dbReference>
<sequence>MKNIAYSLMLVTLFSTVAMAQFDPNYKGYYRLKTVFQGQEVCLEGNQASAKTKKGLAFMDKKANSQGQFWTIEASDKSGYYILKNLFRGAGECLDITNANDASRPGLLAAQMRKAEKRTGQYWMIEPVGNDTYRLKTLYTGNNKCLEGNAAWTGAKDGITFMDDCKNVTGQLWKFERIK</sequence>
<evidence type="ECO:0000313" key="3">
    <source>
        <dbReference type="EMBL" id="KAB7730350.1"/>
    </source>
</evidence>
<feature type="signal peptide" evidence="1">
    <location>
        <begin position="1"/>
        <end position="20"/>
    </location>
</feature>
<gene>
    <name evidence="3" type="ORF">F5984_14430</name>
</gene>
<reference evidence="3 4" key="1">
    <citation type="submission" date="2019-10" db="EMBL/GenBank/DDBJ databases">
        <title>Rudanella paleaurantiibacter sp. nov., isolated from sludge.</title>
        <authorList>
            <person name="Xu S.Q."/>
        </authorList>
    </citation>
    <scope>NUCLEOTIDE SEQUENCE [LARGE SCALE GENOMIC DNA]</scope>
    <source>
        <strain evidence="3 4">HX-22-17</strain>
    </source>
</reference>
<evidence type="ECO:0000256" key="1">
    <source>
        <dbReference type="SAM" id="SignalP"/>
    </source>
</evidence>
<dbReference type="CDD" id="cd00161">
    <property type="entry name" value="beta-trefoil_Ricin-like"/>
    <property type="match status" value="1"/>
</dbReference>
<keyword evidence="4" id="KW-1185">Reference proteome</keyword>
<dbReference type="SUPFAM" id="SSF50370">
    <property type="entry name" value="Ricin B-like lectins"/>
    <property type="match status" value="1"/>
</dbReference>
<feature type="chain" id="PRO_5029766571" description="Ricin B lectin domain-containing protein" evidence="1">
    <location>
        <begin position="21"/>
        <end position="179"/>
    </location>
</feature>
<organism evidence="3 4">
    <name type="scientific">Rudanella paleaurantiibacter</name>
    <dbReference type="NCBI Taxonomy" id="2614655"/>
    <lineage>
        <taxon>Bacteria</taxon>
        <taxon>Pseudomonadati</taxon>
        <taxon>Bacteroidota</taxon>
        <taxon>Cytophagia</taxon>
        <taxon>Cytophagales</taxon>
        <taxon>Cytophagaceae</taxon>
        <taxon>Rudanella</taxon>
    </lineage>
</organism>
<dbReference type="RefSeq" id="WP_152124940.1">
    <property type="nucleotide sequence ID" value="NZ_WELI01000005.1"/>
</dbReference>
<protein>
    <recommendedName>
        <fullName evidence="2">Ricin B lectin domain-containing protein</fullName>
    </recommendedName>
</protein>
<evidence type="ECO:0000313" key="4">
    <source>
        <dbReference type="Proteomes" id="UP000488299"/>
    </source>
</evidence>
<accession>A0A7J5U176</accession>
<dbReference type="InterPro" id="IPR035992">
    <property type="entry name" value="Ricin_B-like_lectins"/>
</dbReference>
<dbReference type="AlphaFoldDB" id="A0A7J5U176"/>
<dbReference type="PROSITE" id="PS50231">
    <property type="entry name" value="RICIN_B_LECTIN"/>
    <property type="match status" value="1"/>
</dbReference>
<name>A0A7J5U176_9BACT</name>
<keyword evidence="1" id="KW-0732">Signal</keyword>
<dbReference type="EMBL" id="WELI01000005">
    <property type="protein sequence ID" value="KAB7730350.1"/>
    <property type="molecule type" value="Genomic_DNA"/>
</dbReference>
<proteinExistence type="predicted"/>
<evidence type="ECO:0000259" key="2">
    <source>
        <dbReference type="Pfam" id="PF14200"/>
    </source>
</evidence>
<dbReference type="InterPro" id="IPR000772">
    <property type="entry name" value="Ricin_B_lectin"/>
</dbReference>
<comment type="caution">
    <text evidence="3">The sequence shown here is derived from an EMBL/GenBank/DDBJ whole genome shotgun (WGS) entry which is preliminary data.</text>
</comment>